<evidence type="ECO:0000313" key="4">
    <source>
        <dbReference type="Proteomes" id="UP000053328"/>
    </source>
</evidence>
<dbReference type="HOGENOM" id="CLU_040328_1_0_1"/>
<dbReference type="OrthoDB" id="4088536at2759"/>
<keyword evidence="4" id="KW-1185">Reference proteome</keyword>
<dbReference type="Proteomes" id="UP000053328">
    <property type="component" value="Unassembled WGS sequence"/>
</dbReference>
<dbReference type="InterPro" id="IPR049317">
    <property type="entry name" value="GCIP-like_N"/>
</dbReference>
<dbReference type="RefSeq" id="XP_016240513.1">
    <property type="nucleotide sequence ID" value="XM_016375237.1"/>
</dbReference>
<dbReference type="Pfam" id="PF13324">
    <property type="entry name" value="GCIP_N"/>
    <property type="match status" value="1"/>
</dbReference>
<feature type="domain" description="Cyclin-D1-binding protein 1-like N-terminal" evidence="2">
    <location>
        <begin position="52"/>
        <end position="200"/>
    </location>
</feature>
<name>A0A0D2A678_9EURO</name>
<organism evidence="3 4">
    <name type="scientific">Exophiala spinifera</name>
    <dbReference type="NCBI Taxonomy" id="91928"/>
    <lineage>
        <taxon>Eukaryota</taxon>
        <taxon>Fungi</taxon>
        <taxon>Dikarya</taxon>
        <taxon>Ascomycota</taxon>
        <taxon>Pezizomycotina</taxon>
        <taxon>Eurotiomycetes</taxon>
        <taxon>Chaetothyriomycetidae</taxon>
        <taxon>Chaetothyriales</taxon>
        <taxon>Herpotrichiellaceae</taxon>
        <taxon>Exophiala</taxon>
    </lineage>
</organism>
<dbReference type="InterPro" id="IPR026907">
    <property type="entry name" value="GCIP-like"/>
</dbReference>
<dbReference type="VEuPathDB" id="FungiDB:PV08_00872"/>
<dbReference type="STRING" id="91928.A0A0D2A678"/>
<feature type="compositionally biased region" description="Acidic residues" evidence="1">
    <location>
        <begin position="200"/>
        <end position="227"/>
    </location>
</feature>
<evidence type="ECO:0000313" key="3">
    <source>
        <dbReference type="EMBL" id="KIW20297.1"/>
    </source>
</evidence>
<evidence type="ECO:0000259" key="2">
    <source>
        <dbReference type="Pfam" id="PF13324"/>
    </source>
</evidence>
<reference evidence="3 4" key="1">
    <citation type="submission" date="2015-01" db="EMBL/GenBank/DDBJ databases">
        <title>The Genome Sequence of Exophiala spinifera CBS89968.</title>
        <authorList>
            <consortium name="The Broad Institute Genomics Platform"/>
            <person name="Cuomo C."/>
            <person name="de Hoog S."/>
            <person name="Gorbushina A."/>
            <person name="Stielow B."/>
            <person name="Teixiera M."/>
            <person name="Abouelleil A."/>
            <person name="Chapman S.B."/>
            <person name="Priest M."/>
            <person name="Young S.K."/>
            <person name="Wortman J."/>
            <person name="Nusbaum C."/>
            <person name="Birren B."/>
        </authorList>
    </citation>
    <scope>NUCLEOTIDE SEQUENCE [LARGE SCALE GENOMIC DNA]</scope>
    <source>
        <strain evidence="3 4">CBS 89968</strain>
    </source>
</reference>
<dbReference type="PANTHER" id="PTHR15492">
    <property type="entry name" value="CYCLIN D1-BINDING PROTEIN 1"/>
    <property type="match status" value="1"/>
</dbReference>
<dbReference type="Gene3D" id="1.20.1410.10">
    <property type="entry name" value="I/LWEQ domain"/>
    <property type="match status" value="1"/>
</dbReference>
<dbReference type="GeneID" id="27327955"/>
<gene>
    <name evidence="3" type="ORF">PV08_00872</name>
</gene>
<dbReference type="AlphaFoldDB" id="A0A0D2A678"/>
<feature type="region of interest" description="Disordered" evidence="1">
    <location>
        <begin position="200"/>
        <end position="231"/>
    </location>
</feature>
<dbReference type="PANTHER" id="PTHR15492:SF1">
    <property type="entry name" value="CYCLIN-D1-BINDING PROTEIN 1"/>
    <property type="match status" value="1"/>
</dbReference>
<sequence length="374" mass="40643">MSVSNNGSLAAVLQTSISLCERFAASLAPNAAIDLPPTNPDSPSPLILADAAAASLKSQVTKLSLLAITTPFTASAITTCLKPLNESILTSLVTAALLTTAELFTASFSGECRSLAATTLLDTQGLLQLIATRSTEGKPKTELSGVRKKAFTEATGRIWDDCDKLVPLAKEGVPGYVVRKSKEWLDLMKDAVREFEEWDPAENIDDDDPFGEQLSDDDEEENLEEGSDTDRIAISAGVKEQALKVLNRIPQSIHVVIKQRLEKMDLSKQASRSQIKQLDTILKRSRHVSELIDESAEGMYLGDPEICLKKAGEARAVTIEVVESVLQPITQKQNAASNQSKEDKYIQRALEWIQQVDPANFAPSTLSGSHNRNP</sequence>
<evidence type="ECO:0000256" key="1">
    <source>
        <dbReference type="SAM" id="MobiDB-lite"/>
    </source>
</evidence>
<dbReference type="EMBL" id="KN847492">
    <property type="protein sequence ID" value="KIW20297.1"/>
    <property type="molecule type" value="Genomic_DNA"/>
</dbReference>
<accession>A0A0D2A678</accession>
<proteinExistence type="predicted"/>
<dbReference type="GO" id="GO:0005634">
    <property type="term" value="C:nucleus"/>
    <property type="evidence" value="ECO:0007669"/>
    <property type="project" value="TreeGrafter"/>
</dbReference>
<protein>
    <recommendedName>
        <fullName evidence="2">Cyclin-D1-binding protein 1-like N-terminal domain-containing protein</fullName>
    </recommendedName>
</protein>